<keyword evidence="4 7" id="KW-0694">RNA-binding</keyword>
<evidence type="ECO:0000256" key="8">
    <source>
        <dbReference type="RuleBase" id="RU000673"/>
    </source>
</evidence>
<feature type="binding site" evidence="7">
    <location>
        <position position="28"/>
    </location>
    <ligand>
        <name>tRNA</name>
        <dbReference type="ChEBI" id="CHEBI:17843"/>
    </ligand>
</feature>
<evidence type="ECO:0000256" key="10">
    <source>
        <dbReference type="SAM" id="MobiDB-lite"/>
    </source>
</evidence>
<dbReference type="NCBIfam" id="TIGR00447">
    <property type="entry name" value="pth"/>
    <property type="match status" value="1"/>
</dbReference>
<evidence type="ECO:0000256" key="1">
    <source>
        <dbReference type="ARBA" id="ARBA00013260"/>
    </source>
</evidence>
<feature type="binding site" evidence="7">
    <location>
        <position position="82"/>
    </location>
    <ligand>
        <name>tRNA</name>
        <dbReference type="ChEBI" id="CHEBI:17843"/>
    </ligand>
</feature>
<feature type="site" description="Discriminates between blocked and unblocked aminoacyl-tRNA" evidence="7">
    <location>
        <position position="23"/>
    </location>
</feature>
<evidence type="ECO:0000313" key="11">
    <source>
        <dbReference type="EMBL" id="MDJ1182561.1"/>
    </source>
</evidence>
<name>A0ABT7BTQ0_9CYAN</name>
<feature type="site" description="Stabilizes the basic form of H active site to accept a proton" evidence="7">
    <location>
        <position position="107"/>
    </location>
</feature>
<dbReference type="InterPro" id="IPR001328">
    <property type="entry name" value="Pept_tRNA_hydro"/>
</dbReference>
<evidence type="ECO:0000256" key="9">
    <source>
        <dbReference type="RuleBase" id="RU004320"/>
    </source>
</evidence>
<dbReference type="InterPro" id="IPR036416">
    <property type="entry name" value="Pept_tRNA_hydro_sf"/>
</dbReference>
<evidence type="ECO:0000256" key="6">
    <source>
        <dbReference type="ARBA" id="ARBA00050038"/>
    </source>
</evidence>
<proteinExistence type="inferred from homology"/>
<dbReference type="CDD" id="cd00462">
    <property type="entry name" value="PTH"/>
    <property type="match status" value="1"/>
</dbReference>
<accession>A0ABT7BTQ0</accession>
<protein>
    <recommendedName>
        <fullName evidence="6 7">Peptidyl-tRNA hydrolase</fullName>
        <shortName evidence="7">Pth</shortName>
        <ecNumber evidence="1 7">3.1.1.29</ecNumber>
    </recommendedName>
</protein>
<dbReference type="PROSITE" id="PS01195">
    <property type="entry name" value="PEPT_TRNA_HYDROL_1"/>
    <property type="match status" value="1"/>
</dbReference>
<evidence type="ECO:0000256" key="7">
    <source>
        <dbReference type="HAMAP-Rule" id="MF_00083"/>
    </source>
</evidence>
<keyword evidence="7" id="KW-0963">Cytoplasm</keyword>
<keyword evidence="12" id="KW-1185">Reference proteome</keyword>
<comment type="similarity">
    <text evidence="5 7 9">Belongs to the PTH family.</text>
</comment>
<comment type="caution">
    <text evidence="11">The sequence shown here is derived from an EMBL/GenBank/DDBJ whole genome shotgun (WGS) entry which is preliminary data.</text>
</comment>
<dbReference type="EMBL" id="JAQOSQ010000003">
    <property type="protein sequence ID" value="MDJ1182561.1"/>
    <property type="molecule type" value="Genomic_DNA"/>
</dbReference>
<dbReference type="GO" id="GO:0004045">
    <property type="term" value="F:peptidyl-tRNA hydrolase activity"/>
    <property type="evidence" value="ECO:0007669"/>
    <property type="project" value="UniProtKB-EC"/>
</dbReference>
<gene>
    <name evidence="7 11" type="primary">pth</name>
    <name evidence="11" type="ORF">PMH09_05075</name>
</gene>
<keyword evidence="3 7" id="KW-0378">Hydrolase</keyword>
<dbReference type="PANTHER" id="PTHR17224">
    <property type="entry name" value="PEPTIDYL-TRNA HYDROLASE"/>
    <property type="match status" value="1"/>
</dbReference>
<dbReference type="SUPFAM" id="SSF53178">
    <property type="entry name" value="Peptidyl-tRNA hydrolase-like"/>
    <property type="match status" value="1"/>
</dbReference>
<evidence type="ECO:0000256" key="5">
    <source>
        <dbReference type="ARBA" id="ARBA00038063"/>
    </source>
</evidence>
<comment type="function">
    <text evidence="7">Hydrolyzes ribosome-free peptidyl-tRNAs (with 1 or more amino acids incorporated), which drop off the ribosome during protein synthesis, or as a result of ribosome stalling.</text>
</comment>
<evidence type="ECO:0000313" key="12">
    <source>
        <dbReference type="Proteomes" id="UP001232992"/>
    </source>
</evidence>
<comment type="subcellular location">
    <subcellularLocation>
        <location evidence="7">Cytoplasm</location>
    </subcellularLocation>
</comment>
<feature type="binding site" evidence="7">
    <location>
        <position position="80"/>
    </location>
    <ligand>
        <name>tRNA</name>
        <dbReference type="ChEBI" id="CHEBI:17843"/>
    </ligand>
</feature>
<feature type="binding site" evidence="7">
    <location>
        <position position="128"/>
    </location>
    <ligand>
        <name>tRNA</name>
        <dbReference type="ChEBI" id="CHEBI:17843"/>
    </ligand>
</feature>
<dbReference type="EC" id="3.1.1.29" evidence="1 7"/>
<reference evidence="11 12" key="1">
    <citation type="submission" date="2023-01" db="EMBL/GenBank/DDBJ databases">
        <title>Novel diversity within Roseofilum (Cyanobacteria; Desertifilaceae) from marine benthic mats with descriptions of four novel species.</title>
        <authorList>
            <person name="Wang Y."/>
            <person name="Berthold D.E."/>
            <person name="Hu J."/>
            <person name="Lefler F.W."/>
            <person name="Laughinghouse H.D. IV."/>
        </authorList>
    </citation>
    <scope>NUCLEOTIDE SEQUENCE [LARGE SCALE GENOMIC DNA]</scope>
    <source>
        <strain evidence="11 12">BLCC-M143</strain>
    </source>
</reference>
<evidence type="ECO:0000256" key="4">
    <source>
        <dbReference type="ARBA" id="ARBA00022884"/>
    </source>
</evidence>
<dbReference type="HAMAP" id="MF_00083">
    <property type="entry name" value="Pept_tRNA_hydro_bact"/>
    <property type="match status" value="1"/>
</dbReference>
<comment type="function">
    <text evidence="7">Catalyzes the release of premature peptidyl moieties from peptidyl-tRNA molecules trapped in stalled 50S ribosomal subunits, and thus maintains levels of free tRNAs and 50S ribosomes.</text>
</comment>
<dbReference type="InterPro" id="IPR018171">
    <property type="entry name" value="Pept_tRNA_hydro_CS"/>
</dbReference>
<evidence type="ECO:0000256" key="3">
    <source>
        <dbReference type="ARBA" id="ARBA00022801"/>
    </source>
</evidence>
<dbReference type="Proteomes" id="UP001232992">
    <property type="component" value="Unassembled WGS sequence"/>
</dbReference>
<organism evidence="11 12">
    <name type="scientific">Roseofilum casamattae BLCC-M143</name>
    <dbReference type="NCBI Taxonomy" id="3022442"/>
    <lineage>
        <taxon>Bacteria</taxon>
        <taxon>Bacillati</taxon>
        <taxon>Cyanobacteriota</taxon>
        <taxon>Cyanophyceae</taxon>
        <taxon>Desertifilales</taxon>
        <taxon>Desertifilaceae</taxon>
        <taxon>Roseofilum</taxon>
        <taxon>Roseofilum casamattae</taxon>
    </lineage>
</organism>
<dbReference type="RefSeq" id="WP_283757213.1">
    <property type="nucleotide sequence ID" value="NZ_JAQOSQ010000003.1"/>
</dbReference>
<evidence type="ECO:0000256" key="2">
    <source>
        <dbReference type="ARBA" id="ARBA00022555"/>
    </source>
</evidence>
<dbReference type="PANTHER" id="PTHR17224:SF1">
    <property type="entry name" value="PEPTIDYL-TRNA HYDROLASE"/>
    <property type="match status" value="1"/>
</dbReference>
<dbReference type="Gene3D" id="3.40.50.1470">
    <property type="entry name" value="Peptidyl-tRNA hydrolase"/>
    <property type="match status" value="1"/>
</dbReference>
<keyword evidence="2 7" id="KW-0820">tRNA-binding</keyword>
<dbReference type="Pfam" id="PF01195">
    <property type="entry name" value="Pept_tRNA_hydro"/>
    <property type="match status" value="1"/>
</dbReference>
<sequence length="235" mass="25350">MSDRSAETKPTPVYPQLIVGLGNPGAEYDRTRHNIGFEIVDEIARRWGATGSANKKFQGWFAEAPFPGGNKLRLLKPSTYMNRSGQSIRAVTDWYKLPQTSVLVIYDDMDLPVGRIRLRLSGSAGGHNGMKSAISHLGGQNFPRLRVGIGSSKSPETGNKETISHVLGKFAPSEAKIMTEIVPAAADAVEASLKHGVEKAMNLYNSRVFGPIAKPSKPPKPSEPDKSAKSPSPSV</sequence>
<comment type="subunit">
    <text evidence="7">Monomer.</text>
</comment>
<feature type="active site" description="Proton acceptor" evidence="7">
    <location>
        <position position="33"/>
    </location>
</feature>
<comment type="catalytic activity">
    <reaction evidence="7 8">
        <text>an N-acyl-L-alpha-aminoacyl-tRNA + H2O = an N-acyl-L-amino acid + a tRNA + H(+)</text>
        <dbReference type="Rhea" id="RHEA:54448"/>
        <dbReference type="Rhea" id="RHEA-COMP:10123"/>
        <dbReference type="Rhea" id="RHEA-COMP:13883"/>
        <dbReference type="ChEBI" id="CHEBI:15377"/>
        <dbReference type="ChEBI" id="CHEBI:15378"/>
        <dbReference type="ChEBI" id="CHEBI:59874"/>
        <dbReference type="ChEBI" id="CHEBI:78442"/>
        <dbReference type="ChEBI" id="CHEBI:138191"/>
        <dbReference type="EC" id="3.1.1.29"/>
    </reaction>
</comment>
<feature type="region of interest" description="Disordered" evidence="10">
    <location>
        <begin position="209"/>
        <end position="235"/>
    </location>
</feature>